<name>A0A7H1MKG2_9LACO</name>
<gene>
    <name evidence="1" type="ORF">FY536_01060</name>
</gene>
<proteinExistence type="predicted"/>
<dbReference type="Proteomes" id="UP000516446">
    <property type="component" value="Chromosome"/>
</dbReference>
<evidence type="ECO:0000313" key="1">
    <source>
        <dbReference type="EMBL" id="QNT63948.1"/>
    </source>
</evidence>
<dbReference type="Pfam" id="PF12869">
    <property type="entry name" value="tRNA_anti-like"/>
    <property type="match status" value="1"/>
</dbReference>
<organism evidence="1 2">
    <name type="scientific">Weissella koreensis</name>
    <dbReference type="NCBI Taxonomy" id="165096"/>
    <lineage>
        <taxon>Bacteria</taxon>
        <taxon>Bacillati</taxon>
        <taxon>Bacillota</taxon>
        <taxon>Bacilli</taxon>
        <taxon>Lactobacillales</taxon>
        <taxon>Lactobacillaceae</taxon>
        <taxon>Weissella</taxon>
    </lineage>
</organism>
<sequence>MLFRVLGTIIGLIIFAYLVKKFTEGFASREVPLIDIWSFYGKIGKSIISFIAIIIIVTMLFPHNKEISKPINNHDVGISKKNNDIKITKQDLINSFDNDYKEASKKYLNKQIQFTSEIDDTSGDTDNLSDFNSNENNFSSYLIGKTIAGKQVDIVMTTESHQDLEFNKEYTWTGKLSKVSQYEGRPSVFDFIDVKVK</sequence>
<protein>
    <submittedName>
        <fullName evidence="1">Uncharacterized protein</fullName>
    </submittedName>
</protein>
<dbReference type="RefSeq" id="WP_006845605.1">
    <property type="nucleotide sequence ID" value="NZ_CP026847.1"/>
</dbReference>
<dbReference type="InterPro" id="IPR024422">
    <property type="entry name" value="Protein_unknown_function_OB"/>
</dbReference>
<dbReference type="EMBL" id="CP043431">
    <property type="protein sequence ID" value="QNT63948.1"/>
    <property type="molecule type" value="Genomic_DNA"/>
</dbReference>
<evidence type="ECO:0000313" key="2">
    <source>
        <dbReference type="Proteomes" id="UP000516446"/>
    </source>
</evidence>
<reference evidence="1 2" key="1">
    <citation type="submission" date="2019-08" db="EMBL/GenBank/DDBJ databases">
        <authorList>
            <person name="Chang H.C."/>
            <person name="Mun S.Y."/>
        </authorList>
    </citation>
    <scope>NUCLEOTIDE SEQUENCE [LARGE SCALE GENOMIC DNA]</scope>
    <source>
        <strain evidence="1 2">SK</strain>
    </source>
</reference>
<dbReference type="AlphaFoldDB" id="A0A7H1MKG2"/>
<accession>A0A7H1MKG2</accession>
<keyword evidence="2" id="KW-1185">Reference proteome</keyword>